<evidence type="ECO:0000256" key="1">
    <source>
        <dbReference type="SAM" id="Phobius"/>
    </source>
</evidence>
<keyword evidence="4" id="KW-1185">Reference proteome</keyword>
<dbReference type="InterPro" id="IPR005135">
    <property type="entry name" value="Endo/exonuclease/phosphatase"/>
</dbReference>
<evidence type="ECO:0000313" key="4">
    <source>
        <dbReference type="Proteomes" id="UP001138894"/>
    </source>
</evidence>
<keyword evidence="1" id="KW-0472">Membrane</keyword>
<feature type="transmembrane region" description="Helical" evidence="1">
    <location>
        <begin position="12"/>
        <end position="31"/>
    </location>
</feature>
<dbReference type="AlphaFoldDB" id="A0A9X1F5P9"/>
<reference evidence="3" key="1">
    <citation type="submission" date="2021-04" db="EMBL/GenBank/DDBJ databases">
        <authorList>
            <person name="Pira H."/>
            <person name="Risdian C."/>
            <person name="Wink J."/>
        </authorList>
    </citation>
    <scope>NUCLEOTIDE SEQUENCE</scope>
    <source>
        <strain evidence="3">WHY3</strain>
    </source>
</reference>
<dbReference type="RefSeq" id="WP_218544412.1">
    <property type="nucleotide sequence ID" value="NZ_JAGSPD010000001.1"/>
</dbReference>
<dbReference type="PANTHER" id="PTHR14859">
    <property type="entry name" value="CALCOFLUOR WHITE HYPERSENSITIVE PROTEIN PRECURSOR"/>
    <property type="match status" value="1"/>
</dbReference>
<accession>A0A9X1F5P9</accession>
<dbReference type="GO" id="GO:0004519">
    <property type="term" value="F:endonuclease activity"/>
    <property type="evidence" value="ECO:0007669"/>
    <property type="project" value="UniProtKB-KW"/>
</dbReference>
<feature type="transmembrane region" description="Helical" evidence="1">
    <location>
        <begin position="37"/>
        <end position="62"/>
    </location>
</feature>
<proteinExistence type="predicted"/>
<keyword evidence="1" id="KW-1133">Transmembrane helix</keyword>
<name>A0A9X1F5P9_9FLAO</name>
<keyword evidence="3" id="KW-0378">Hydrolase</keyword>
<keyword evidence="3" id="KW-0255">Endonuclease</keyword>
<dbReference type="GO" id="GO:0016020">
    <property type="term" value="C:membrane"/>
    <property type="evidence" value="ECO:0007669"/>
    <property type="project" value="GOC"/>
</dbReference>
<dbReference type="Proteomes" id="UP001138894">
    <property type="component" value="Unassembled WGS sequence"/>
</dbReference>
<sequence length="341" mass="39059">MKKLKFFGKIMFLVNSLAAFLLLISYILPYVPPKNFATLSVLSLGVPLLLLLNILFFVYWLLQVKKQMLLSLIVLLLGWSYLGSLYKFSSSKQIEDTNNISLLSFNVRLFNMYSWLPSKTVKADIEAFIKREQPDIICLQEYRTKDPIELEGYYGYNTTFNNAIKRGQALFSKFPIVNSGSLEFTNTSNNAIFVDVVRAKDTIRIYNLHLQSSGVNTDVDELKKGSSEQLFKQVGTTFKAQQQQVELFLAHKAKSPYKTIVTGDFNNTAYSYVYREIKGNDLVDTFEEAGNGFGKTYDFKYFPLRIDFILADKRFSINGFKTYNGLKLSDHYPIKATLSLE</sequence>
<dbReference type="PANTHER" id="PTHR14859:SF15">
    <property type="entry name" value="ENDONUCLEASE_EXONUCLEASE_PHOSPHATASE DOMAIN-CONTAINING PROTEIN"/>
    <property type="match status" value="1"/>
</dbReference>
<dbReference type="CDD" id="cd09084">
    <property type="entry name" value="EEP-2"/>
    <property type="match status" value="1"/>
</dbReference>
<keyword evidence="1" id="KW-0812">Transmembrane</keyword>
<keyword evidence="3" id="KW-0540">Nuclease</keyword>
<protein>
    <submittedName>
        <fullName evidence="3">Endonuclease/exonuclease/phosphatase family protein</fullName>
    </submittedName>
</protein>
<comment type="caution">
    <text evidence="3">The sequence shown here is derived from an EMBL/GenBank/DDBJ whole genome shotgun (WGS) entry which is preliminary data.</text>
</comment>
<dbReference type="InterPro" id="IPR051916">
    <property type="entry name" value="GPI-anchor_lipid_remodeler"/>
</dbReference>
<dbReference type="GO" id="GO:0006506">
    <property type="term" value="P:GPI anchor biosynthetic process"/>
    <property type="evidence" value="ECO:0007669"/>
    <property type="project" value="TreeGrafter"/>
</dbReference>
<dbReference type="Pfam" id="PF03372">
    <property type="entry name" value="Exo_endo_phos"/>
    <property type="match status" value="1"/>
</dbReference>
<gene>
    <name evidence="3" type="ORF">KCG49_01550</name>
</gene>
<feature type="transmembrane region" description="Helical" evidence="1">
    <location>
        <begin position="69"/>
        <end position="88"/>
    </location>
</feature>
<feature type="domain" description="Endonuclease/exonuclease/phosphatase" evidence="2">
    <location>
        <begin position="103"/>
        <end position="331"/>
    </location>
</feature>
<dbReference type="EMBL" id="JAGSPD010000001">
    <property type="protein sequence ID" value="MBV7267871.1"/>
    <property type="molecule type" value="Genomic_DNA"/>
</dbReference>
<evidence type="ECO:0000313" key="3">
    <source>
        <dbReference type="EMBL" id="MBV7267871.1"/>
    </source>
</evidence>
<organism evidence="3 4">
    <name type="scientific">Winogradskyella luteola</name>
    <dbReference type="NCBI Taxonomy" id="2828330"/>
    <lineage>
        <taxon>Bacteria</taxon>
        <taxon>Pseudomonadati</taxon>
        <taxon>Bacteroidota</taxon>
        <taxon>Flavobacteriia</taxon>
        <taxon>Flavobacteriales</taxon>
        <taxon>Flavobacteriaceae</taxon>
        <taxon>Winogradskyella</taxon>
    </lineage>
</organism>
<evidence type="ECO:0000259" key="2">
    <source>
        <dbReference type="Pfam" id="PF03372"/>
    </source>
</evidence>